<dbReference type="AlphaFoldDB" id="D3VG79"/>
<reference evidence="2 3" key="1">
    <citation type="journal article" date="2011" name="PLoS ONE">
        <title>The entomopathogenic bacterial endosymbionts xenorhabdus and photorhabdus: convergent lifestyles from divergent genomes.</title>
        <authorList>
            <person name="Chaston J.M."/>
            <person name="Suen G."/>
            <person name="Tucker S.L."/>
            <person name="Andersen A.W."/>
            <person name="Bhasin A."/>
            <person name="Bode E."/>
            <person name="Bode H.B."/>
            <person name="Brachmann A.O."/>
            <person name="Cowles C.E."/>
            <person name="Cowles K.N."/>
            <person name="Darby C."/>
            <person name="de Leon L."/>
            <person name="Drace K."/>
            <person name="Du Z."/>
            <person name="Givaudan A."/>
            <person name="Herbert Tran E.E."/>
            <person name="Jewell K.A."/>
            <person name="Knack J.J."/>
            <person name="Krasomil-Osterfeld K.C."/>
            <person name="Kukor R."/>
            <person name="Lanois A."/>
            <person name="Latreille P."/>
            <person name="Leimgruber N.K."/>
            <person name="Lipke C.M."/>
            <person name="Liu R."/>
            <person name="Lu X."/>
            <person name="Martens E.C."/>
            <person name="Marri P.R."/>
            <person name="Medigue C."/>
            <person name="Menard M.L."/>
            <person name="Miller N.M."/>
            <person name="Morales-Soto N."/>
            <person name="Norton S."/>
            <person name="Ogier J.C."/>
            <person name="Orchard S.S."/>
            <person name="Park D."/>
            <person name="Park Y."/>
            <person name="Qurollo B.A."/>
            <person name="Sugar D.R."/>
            <person name="Richards G.R."/>
            <person name="Rouy Z."/>
            <person name="Slominski B."/>
            <person name="Slominski K."/>
            <person name="Snyder H."/>
            <person name="Tjaden B.C."/>
            <person name="van der Hoeven R."/>
            <person name="Welch R.D."/>
            <person name="Wheeler C."/>
            <person name="Xiang B."/>
            <person name="Barbazuk B."/>
            <person name="Gaudriault S."/>
            <person name="Goodner B."/>
            <person name="Slater S.C."/>
            <person name="Forst S."/>
            <person name="Goldman B.S."/>
            <person name="Goodrich-Blair H."/>
        </authorList>
    </citation>
    <scope>NUCLEOTIDE SEQUENCE [LARGE SCALE GENOMIC DNA]</scope>
    <source>
        <strain evidence="3">ATCC 19061 / DSM 3370 / CCUG 14189 / LMG 1036 / NCIMB 9965 / AN6</strain>
    </source>
</reference>
<dbReference type="InterPro" id="IPR009956">
    <property type="entry name" value="Post-segregation_anti-tox_CcdA"/>
</dbReference>
<accession>D3VG79</accession>
<name>D3VG79_XENNA</name>
<organism evidence="2 3">
    <name type="scientific">Xenorhabdus nematophila (strain ATCC 19061 / DSM 3370 / CCUG 14189 / LMG 1036 / NCIMB 9965 / AN6)</name>
    <dbReference type="NCBI Taxonomy" id="406817"/>
    <lineage>
        <taxon>Bacteria</taxon>
        <taxon>Pseudomonadati</taxon>
        <taxon>Pseudomonadota</taxon>
        <taxon>Gammaproteobacteria</taxon>
        <taxon>Enterobacterales</taxon>
        <taxon>Morganellaceae</taxon>
        <taxon>Xenorhabdus</taxon>
    </lineage>
</organism>
<protein>
    <submittedName>
        <fullName evidence="2">CcdA protein</fullName>
    </submittedName>
</protein>
<dbReference type="STRING" id="406817.XNC1_0081"/>
<keyword evidence="3" id="KW-1185">Reference proteome</keyword>
<evidence type="ECO:0000313" key="3">
    <source>
        <dbReference type="Proteomes" id="UP000008075"/>
    </source>
</evidence>
<dbReference type="RefSeq" id="WP_013183072.1">
    <property type="nucleotide sequence ID" value="NC_014228.1"/>
</dbReference>
<dbReference type="eggNOG" id="COG5302">
    <property type="taxonomic scope" value="Bacteria"/>
</dbReference>
<evidence type="ECO:0000313" key="2">
    <source>
        <dbReference type="EMBL" id="CBJ88169.1"/>
    </source>
</evidence>
<dbReference type="GeneID" id="24902815"/>
<dbReference type="HOGENOM" id="CLU_157097_2_2_6"/>
<sequence>MTRVLTRVICGDYMTALHSRTKKTVSVTVSPELYEQAKQIGLNFSAILTQALIAELKSAAAEQWKRDNREGFEELNRITREHGLLSDQYRTF</sequence>
<evidence type="ECO:0000256" key="1">
    <source>
        <dbReference type="ARBA" id="ARBA00022649"/>
    </source>
</evidence>
<gene>
    <name evidence="2" type="ordered locus">XNC1_0081</name>
</gene>
<keyword evidence="1" id="KW-1277">Toxin-antitoxin system</keyword>
<dbReference type="KEGG" id="xne:XNC1_0081"/>
<proteinExistence type="predicted"/>
<dbReference type="Proteomes" id="UP000008075">
    <property type="component" value="Chromosome"/>
</dbReference>
<dbReference type="EMBL" id="FN667742">
    <property type="protein sequence ID" value="CBJ88169.1"/>
    <property type="molecule type" value="Genomic_DNA"/>
</dbReference>
<dbReference type="Pfam" id="PF07362">
    <property type="entry name" value="CcdA"/>
    <property type="match status" value="1"/>
</dbReference>